<keyword evidence="9" id="KW-0902">Two-component regulatory system</keyword>
<feature type="transmembrane region" description="Helical" evidence="12">
    <location>
        <begin position="162"/>
        <end position="186"/>
    </location>
</feature>
<dbReference type="SMART" id="SM00388">
    <property type="entry name" value="HisKA"/>
    <property type="match status" value="1"/>
</dbReference>
<evidence type="ECO:0000256" key="7">
    <source>
        <dbReference type="ARBA" id="ARBA00022777"/>
    </source>
</evidence>
<dbReference type="Gene3D" id="3.30.565.10">
    <property type="entry name" value="Histidine kinase-like ATPase, C-terminal domain"/>
    <property type="match status" value="1"/>
</dbReference>
<dbReference type="CDD" id="cd00082">
    <property type="entry name" value="HisKA"/>
    <property type="match status" value="1"/>
</dbReference>
<dbReference type="AlphaFoldDB" id="A0A9W6GJ76"/>
<dbReference type="SUPFAM" id="SSF47384">
    <property type="entry name" value="Homodimeric domain of signal transducing histidine kinase"/>
    <property type="match status" value="1"/>
</dbReference>
<dbReference type="InterPro" id="IPR036890">
    <property type="entry name" value="HATPase_C_sf"/>
</dbReference>
<dbReference type="GO" id="GO:0005886">
    <property type="term" value="C:plasma membrane"/>
    <property type="evidence" value="ECO:0007669"/>
    <property type="project" value="TreeGrafter"/>
</dbReference>
<evidence type="ECO:0000256" key="3">
    <source>
        <dbReference type="ARBA" id="ARBA00012438"/>
    </source>
</evidence>
<dbReference type="FunFam" id="1.10.287.130:FF:000001">
    <property type="entry name" value="Two-component sensor histidine kinase"/>
    <property type="match status" value="1"/>
</dbReference>
<evidence type="ECO:0000256" key="5">
    <source>
        <dbReference type="ARBA" id="ARBA00022679"/>
    </source>
</evidence>
<keyword evidence="7" id="KW-0418">Kinase</keyword>
<dbReference type="InterPro" id="IPR005467">
    <property type="entry name" value="His_kinase_dom"/>
</dbReference>
<dbReference type="RefSeq" id="WP_281833498.1">
    <property type="nucleotide sequence ID" value="NZ_BSDY01000003.1"/>
</dbReference>
<dbReference type="SMART" id="SM00387">
    <property type="entry name" value="HATPase_c"/>
    <property type="match status" value="1"/>
</dbReference>
<evidence type="ECO:0000256" key="8">
    <source>
        <dbReference type="ARBA" id="ARBA00022989"/>
    </source>
</evidence>
<evidence type="ECO:0000256" key="2">
    <source>
        <dbReference type="ARBA" id="ARBA00004370"/>
    </source>
</evidence>
<comment type="subcellular location">
    <subcellularLocation>
        <location evidence="2">Membrane</location>
    </subcellularLocation>
</comment>
<accession>A0A9W6GJ76</accession>
<sequence length="451" mass="52593">MVLFKKLWHKVAIVYSLIIMALFFIFIAVLQNTFLAYFEDKEYPMYSDLTNNIELFIESKEEINGKDLEGFIREGDLLSKVDILLYDDSGKMILGDKKYHELLQNYELHIDMKDGMIIEPRDNPDDHDYFILERKYKKIDGTLYLVKQIDKYTTFYLKMERFAISFAVLLSTLFIFLSLITSRWLLNPIFKILQDVKKIEIEGSTSLLTEQYPEEEFKKIVQLQNSFIKKIRNYISREKKFISNASHELLTPVTVIKGYTEVLRWGSDDKEVLNSALDTIENETERMEELMRSLMVLSKIEETEKNILVPLDMKKIVEEEGKRLQGVYERKIRVKSEKSIILGEEQLLKLLLGEVVKNAVKYSQEDIKINLYTDKNKVILIIKDQGEGISSDYLKEIFQRFSQEDNSKGSKGFGLGLAIVKDISKLHQGMVEIKSVQEEGTEVKVTFPRAN</sequence>
<evidence type="ECO:0000256" key="10">
    <source>
        <dbReference type="ARBA" id="ARBA00023136"/>
    </source>
</evidence>
<evidence type="ECO:0000256" key="11">
    <source>
        <dbReference type="SAM" id="Coils"/>
    </source>
</evidence>
<dbReference type="Proteomes" id="UP001144471">
    <property type="component" value="Unassembled WGS sequence"/>
</dbReference>
<dbReference type="PANTHER" id="PTHR45436:SF5">
    <property type="entry name" value="SENSOR HISTIDINE KINASE TRCS"/>
    <property type="match status" value="1"/>
</dbReference>
<dbReference type="Pfam" id="PF02518">
    <property type="entry name" value="HATPase_c"/>
    <property type="match status" value="1"/>
</dbReference>
<comment type="catalytic activity">
    <reaction evidence="1">
        <text>ATP + protein L-histidine = ADP + protein N-phospho-L-histidine.</text>
        <dbReference type="EC" id="2.7.13.3"/>
    </reaction>
</comment>
<dbReference type="EMBL" id="BSDY01000003">
    <property type="protein sequence ID" value="GLI55183.1"/>
    <property type="molecule type" value="Genomic_DNA"/>
</dbReference>
<dbReference type="PRINTS" id="PR00344">
    <property type="entry name" value="BCTRLSENSOR"/>
</dbReference>
<proteinExistence type="predicted"/>
<keyword evidence="5" id="KW-0808">Transferase</keyword>
<evidence type="ECO:0000256" key="12">
    <source>
        <dbReference type="SAM" id="Phobius"/>
    </source>
</evidence>
<feature type="transmembrane region" description="Helical" evidence="12">
    <location>
        <begin position="12"/>
        <end position="38"/>
    </location>
</feature>
<evidence type="ECO:0000313" key="15">
    <source>
        <dbReference type="Proteomes" id="UP001144471"/>
    </source>
</evidence>
<comment type="caution">
    <text evidence="14">The sequence shown here is derived from an EMBL/GenBank/DDBJ whole genome shotgun (WGS) entry which is preliminary data.</text>
</comment>
<dbReference type="InterPro" id="IPR003661">
    <property type="entry name" value="HisK_dim/P_dom"/>
</dbReference>
<dbReference type="EC" id="2.7.13.3" evidence="3"/>
<reference evidence="14" key="1">
    <citation type="submission" date="2022-12" db="EMBL/GenBank/DDBJ databases">
        <title>Reference genome sequencing for broad-spectrum identification of bacterial and archaeal isolates by mass spectrometry.</title>
        <authorList>
            <person name="Sekiguchi Y."/>
            <person name="Tourlousse D.M."/>
        </authorList>
    </citation>
    <scope>NUCLEOTIDE SEQUENCE</scope>
    <source>
        <strain evidence="14">10succ1</strain>
    </source>
</reference>
<evidence type="ECO:0000256" key="9">
    <source>
        <dbReference type="ARBA" id="ARBA00023012"/>
    </source>
</evidence>
<keyword evidence="10 12" id="KW-0472">Membrane</keyword>
<evidence type="ECO:0000256" key="6">
    <source>
        <dbReference type="ARBA" id="ARBA00022692"/>
    </source>
</evidence>
<dbReference type="InterPro" id="IPR003594">
    <property type="entry name" value="HATPase_dom"/>
</dbReference>
<evidence type="ECO:0000256" key="1">
    <source>
        <dbReference type="ARBA" id="ARBA00000085"/>
    </source>
</evidence>
<dbReference type="PROSITE" id="PS50109">
    <property type="entry name" value="HIS_KIN"/>
    <property type="match status" value="1"/>
</dbReference>
<dbReference type="InterPro" id="IPR036097">
    <property type="entry name" value="HisK_dim/P_sf"/>
</dbReference>
<feature type="domain" description="Histidine kinase" evidence="13">
    <location>
        <begin position="244"/>
        <end position="451"/>
    </location>
</feature>
<feature type="coiled-coil region" evidence="11">
    <location>
        <begin position="270"/>
        <end position="300"/>
    </location>
</feature>
<keyword evidence="15" id="KW-1185">Reference proteome</keyword>
<keyword evidence="8 12" id="KW-1133">Transmembrane helix</keyword>
<dbReference type="GO" id="GO:0000155">
    <property type="term" value="F:phosphorelay sensor kinase activity"/>
    <property type="evidence" value="ECO:0007669"/>
    <property type="project" value="InterPro"/>
</dbReference>
<evidence type="ECO:0000259" key="13">
    <source>
        <dbReference type="PROSITE" id="PS50109"/>
    </source>
</evidence>
<keyword evidence="6 12" id="KW-0812">Transmembrane</keyword>
<evidence type="ECO:0000313" key="14">
    <source>
        <dbReference type="EMBL" id="GLI55183.1"/>
    </source>
</evidence>
<dbReference type="Pfam" id="PF00512">
    <property type="entry name" value="HisKA"/>
    <property type="match status" value="1"/>
</dbReference>
<evidence type="ECO:0000256" key="4">
    <source>
        <dbReference type="ARBA" id="ARBA00022553"/>
    </source>
</evidence>
<name>A0A9W6GJ76_9FUSO</name>
<dbReference type="InterPro" id="IPR004358">
    <property type="entry name" value="Sig_transdc_His_kin-like_C"/>
</dbReference>
<dbReference type="Gene3D" id="1.10.287.130">
    <property type="match status" value="1"/>
</dbReference>
<protein>
    <recommendedName>
        <fullName evidence="3">histidine kinase</fullName>
        <ecNumber evidence="3">2.7.13.3</ecNumber>
    </recommendedName>
</protein>
<organism evidence="14 15">
    <name type="scientific">Propionigenium maris DSM 9537</name>
    <dbReference type="NCBI Taxonomy" id="1123000"/>
    <lineage>
        <taxon>Bacteria</taxon>
        <taxon>Fusobacteriati</taxon>
        <taxon>Fusobacteriota</taxon>
        <taxon>Fusobacteriia</taxon>
        <taxon>Fusobacteriales</taxon>
        <taxon>Fusobacteriaceae</taxon>
        <taxon>Propionigenium</taxon>
    </lineage>
</organism>
<dbReference type="PANTHER" id="PTHR45436">
    <property type="entry name" value="SENSOR HISTIDINE KINASE YKOH"/>
    <property type="match status" value="1"/>
</dbReference>
<dbReference type="InterPro" id="IPR050428">
    <property type="entry name" value="TCS_sensor_his_kinase"/>
</dbReference>
<keyword evidence="4" id="KW-0597">Phosphoprotein</keyword>
<keyword evidence="11" id="KW-0175">Coiled coil</keyword>
<gene>
    <name evidence="14" type="ORF">PM10SUCC1_06980</name>
</gene>
<dbReference type="SUPFAM" id="SSF55874">
    <property type="entry name" value="ATPase domain of HSP90 chaperone/DNA topoisomerase II/histidine kinase"/>
    <property type="match status" value="1"/>
</dbReference>